<organism evidence="1">
    <name type="scientific">Haptolina brevifila</name>
    <dbReference type="NCBI Taxonomy" id="156173"/>
    <lineage>
        <taxon>Eukaryota</taxon>
        <taxon>Haptista</taxon>
        <taxon>Haptophyta</taxon>
        <taxon>Prymnesiophyceae</taxon>
        <taxon>Prymnesiales</taxon>
        <taxon>Prymnesiaceae</taxon>
        <taxon>Haptolina</taxon>
    </lineage>
</organism>
<accession>A0A7S2I5I3</accession>
<reference evidence="1" key="1">
    <citation type="submission" date="2021-01" db="EMBL/GenBank/DDBJ databases">
        <authorList>
            <person name="Corre E."/>
            <person name="Pelletier E."/>
            <person name="Niang G."/>
            <person name="Scheremetjew M."/>
            <person name="Finn R."/>
            <person name="Kale V."/>
            <person name="Holt S."/>
            <person name="Cochrane G."/>
            <person name="Meng A."/>
            <person name="Brown T."/>
            <person name="Cohen L."/>
        </authorList>
    </citation>
    <scope>NUCLEOTIDE SEQUENCE</scope>
    <source>
        <strain evidence="1">UTEX LB 985</strain>
    </source>
</reference>
<dbReference type="EMBL" id="HBGU01057554">
    <property type="protein sequence ID" value="CAD9509186.1"/>
    <property type="molecule type" value="Transcribed_RNA"/>
</dbReference>
<name>A0A7S2I5I3_9EUKA</name>
<dbReference type="AlphaFoldDB" id="A0A7S2I5I3"/>
<proteinExistence type="predicted"/>
<gene>
    <name evidence="1" type="ORF">CBRE1094_LOCUS31289</name>
</gene>
<evidence type="ECO:0000313" key="1">
    <source>
        <dbReference type="EMBL" id="CAD9509186.1"/>
    </source>
</evidence>
<sequence>MSVVTNGMRIRMERAIPVLTTDLTSHHTGHHTLLTARRSSCINKAAQSWCKYCLQNPLQSTSRTDLTSGGGKLQPHARLITYKSQLQCTYNALRGGTHVM</sequence>
<protein>
    <submittedName>
        <fullName evidence="1">Uncharacterized protein</fullName>
    </submittedName>
</protein>